<gene>
    <name evidence="1" type="ORF">MSG28_008267</name>
</gene>
<name>A0ACC0JAZ7_CHOFU</name>
<organism evidence="1 2">
    <name type="scientific">Choristoneura fumiferana</name>
    <name type="common">Spruce budworm moth</name>
    <name type="synonym">Archips fumiferana</name>
    <dbReference type="NCBI Taxonomy" id="7141"/>
    <lineage>
        <taxon>Eukaryota</taxon>
        <taxon>Metazoa</taxon>
        <taxon>Ecdysozoa</taxon>
        <taxon>Arthropoda</taxon>
        <taxon>Hexapoda</taxon>
        <taxon>Insecta</taxon>
        <taxon>Pterygota</taxon>
        <taxon>Neoptera</taxon>
        <taxon>Endopterygota</taxon>
        <taxon>Lepidoptera</taxon>
        <taxon>Glossata</taxon>
        <taxon>Ditrysia</taxon>
        <taxon>Tortricoidea</taxon>
        <taxon>Tortricidae</taxon>
        <taxon>Tortricinae</taxon>
        <taxon>Choristoneura</taxon>
    </lineage>
</organism>
<reference evidence="1 2" key="1">
    <citation type="journal article" date="2022" name="Genome Biol. Evol.">
        <title>The Spruce Budworm Genome: Reconstructing the Evolutionary History of Antifreeze Proteins.</title>
        <authorList>
            <person name="Beliveau C."/>
            <person name="Gagne P."/>
            <person name="Picq S."/>
            <person name="Vernygora O."/>
            <person name="Keeling C.I."/>
            <person name="Pinkney K."/>
            <person name="Doucet D."/>
            <person name="Wen F."/>
            <person name="Johnston J.S."/>
            <person name="Maaroufi H."/>
            <person name="Boyle B."/>
            <person name="Laroche J."/>
            <person name="Dewar K."/>
            <person name="Juretic N."/>
            <person name="Blackburn G."/>
            <person name="Nisole A."/>
            <person name="Brunet B."/>
            <person name="Brandao M."/>
            <person name="Lumley L."/>
            <person name="Duan J."/>
            <person name="Quan G."/>
            <person name="Lucarotti C.J."/>
            <person name="Roe A.D."/>
            <person name="Sperling F.A.H."/>
            <person name="Levesque R.C."/>
            <person name="Cusson M."/>
        </authorList>
    </citation>
    <scope>NUCLEOTIDE SEQUENCE [LARGE SCALE GENOMIC DNA]</scope>
    <source>
        <strain evidence="1">Glfc:IPQL:Cfum</strain>
    </source>
</reference>
<protein>
    <submittedName>
        <fullName evidence="1">Uncharacterized protein</fullName>
    </submittedName>
</protein>
<sequence length="154" mass="18054">MDNRELFHHIEDQMMQRINKTVLVDDAYRREREWRASTGQNEPPARDARYSTEPAPARMNRRRETRGTVHGQNEPPARDARYSTEPAPARMNRRRETRGTDFKHGRYSCCPSYGGAVTPAILVVKQNDDKRDVTVLTNQMVIRLNKKDFLYHKL</sequence>
<keyword evidence="2" id="KW-1185">Reference proteome</keyword>
<evidence type="ECO:0000313" key="2">
    <source>
        <dbReference type="Proteomes" id="UP001064048"/>
    </source>
</evidence>
<dbReference type="Proteomes" id="UP001064048">
    <property type="component" value="Chromosome 13"/>
</dbReference>
<accession>A0ACC0JAZ7</accession>
<dbReference type="EMBL" id="CM046113">
    <property type="protein sequence ID" value="KAI8421199.1"/>
    <property type="molecule type" value="Genomic_DNA"/>
</dbReference>
<evidence type="ECO:0000313" key="1">
    <source>
        <dbReference type="EMBL" id="KAI8421199.1"/>
    </source>
</evidence>
<comment type="caution">
    <text evidence="1">The sequence shown here is derived from an EMBL/GenBank/DDBJ whole genome shotgun (WGS) entry which is preliminary data.</text>
</comment>
<proteinExistence type="predicted"/>